<comment type="caution">
    <text evidence="15">The sequence shown here is derived from an EMBL/GenBank/DDBJ whole genome shotgun (WGS) entry which is preliminary data.</text>
</comment>
<keyword evidence="11 13" id="KW-0472">Membrane</keyword>
<keyword evidence="4" id="KW-0808">Transferase</keyword>
<keyword evidence="5 13" id="KW-0812">Transmembrane</keyword>
<dbReference type="InterPro" id="IPR013083">
    <property type="entry name" value="Znf_RING/FYVE/PHD"/>
</dbReference>
<dbReference type="Pfam" id="PF13639">
    <property type="entry name" value="zf-RING_2"/>
    <property type="match status" value="1"/>
</dbReference>
<evidence type="ECO:0000256" key="3">
    <source>
        <dbReference type="ARBA" id="ARBA00012483"/>
    </source>
</evidence>
<dbReference type="EC" id="2.3.2.27" evidence="3"/>
<dbReference type="SUPFAM" id="SSF57850">
    <property type="entry name" value="RING/U-box"/>
    <property type="match status" value="1"/>
</dbReference>
<dbReference type="InterPro" id="IPR001841">
    <property type="entry name" value="Znf_RING"/>
</dbReference>
<evidence type="ECO:0000313" key="15">
    <source>
        <dbReference type="EMBL" id="KAB5569154.1"/>
    </source>
</evidence>
<reference evidence="16" key="1">
    <citation type="journal article" date="2019" name="Gigascience">
        <title>De novo genome assembly of the endangered Acer yangbiense, a plant species with extremely small populations endemic to Yunnan Province, China.</title>
        <authorList>
            <person name="Yang J."/>
            <person name="Wariss H.M."/>
            <person name="Tao L."/>
            <person name="Zhang R."/>
            <person name="Yun Q."/>
            <person name="Hollingsworth P."/>
            <person name="Dao Z."/>
            <person name="Luo G."/>
            <person name="Guo H."/>
            <person name="Ma Y."/>
            <person name="Sun W."/>
        </authorList>
    </citation>
    <scope>NUCLEOTIDE SEQUENCE [LARGE SCALE GENOMIC DNA]</scope>
    <source>
        <strain evidence="16">cv. br00</strain>
    </source>
</reference>
<evidence type="ECO:0000256" key="1">
    <source>
        <dbReference type="ARBA" id="ARBA00000900"/>
    </source>
</evidence>
<evidence type="ECO:0000313" key="16">
    <source>
        <dbReference type="Proteomes" id="UP000326939"/>
    </source>
</evidence>
<dbReference type="GO" id="GO:0016020">
    <property type="term" value="C:membrane"/>
    <property type="evidence" value="ECO:0007669"/>
    <property type="project" value="UniProtKB-SubCell"/>
</dbReference>
<dbReference type="Proteomes" id="UP000326939">
    <property type="component" value="Chromosome 2"/>
</dbReference>
<proteinExistence type="predicted"/>
<feature type="transmembrane region" description="Helical" evidence="13">
    <location>
        <begin position="187"/>
        <end position="207"/>
    </location>
</feature>
<dbReference type="GO" id="GO:0008270">
    <property type="term" value="F:zinc ion binding"/>
    <property type="evidence" value="ECO:0007669"/>
    <property type="project" value="UniProtKB-KW"/>
</dbReference>
<dbReference type="PANTHER" id="PTHR45977">
    <property type="entry name" value="TARGET OF ERK KINASE MPK-1"/>
    <property type="match status" value="1"/>
</dbReference>
<evidence type="ECO:0000256" key="13">
    <source>
        <dbReference type="SAM" id="Phobius"/>
    </source>
</evidence>
<accession>A0A5N5NNN4</accession>
<dbReference type="PANTHER" id="PTHR45977:SF42">
    <property type="entry name" value="RING_U-BOX SUPERFAMILY PROTEIN"/>
    <property type="match status" value="1"/>
</dbReference>
<dbReference type="PROSITE" id="PS50089">
    <property type="entry name" value="ZF_RING_2"/>
    <property type="match status" value="1"/>
</dbReference>
<feature type="transmembrane region" description="Helical" evidence="13">
    <location>
        <begin position="89"/>
        <end position="110"/>
    </location>
</feature>
<evidence type="ECO:0000256" key="9">
    <source>
        <dbReference type="ARBA" id="ARBA00022833"/>
    </source>
</evidence>
<evidence type="ECO:0000256" key="10">
    <source>
        <dbReference type="ARBA" id="ARBA00022989"/>
    </source>
</evidence>
<keyword evidence="9" id="KW-0862">Zinc</keyword>
<dbReference type="GO" id="GO:0006511">
    <property type="term" value="P:ubiquitin-dependent protein catabolic process"/>
    <property type="evidence" value="ECO:0007669"/>
    <property type="project" value="TreeGrafter"/>
</dbReference>
<keyword evidence="10 13" id="KW-1133">Transmembrane helix</keyword>
<feature type="transmembrane region" description="Helical" evidence="13">
    <location>
        <begin position="122"/>
        <end position="142"/>
    </location>
</feature>
<dbReference type="SMART" id="SM00184">
    <property type="entry name" value="RING"/>
    <property type="match status" value="1"/>
</dbReference>
<evidence type="ECO:0000259" key="14">
    <source>
        <dbReference type="PROSITE" id="PS50089"/>
    </source>
</evidence>
<evidence type="ECO:0000256" key="7">
    <source>
        <dbReference type="ARBA" id="ARBA00022771"/>
    </source>
</evidence>
<dbReference type="GO" id="GO:0016567">
    <property type="term" value="P:protein ubiquitination"/>
    <property type="evidence" value="ECO:0007669"/>
    <property type="project" value="TreeGrafter"/>
</dbReference>
<dbReference type="Gene3D" id="3.30.40.10">
    <property type="entry name" value="Zinc/RING finger domain, C3HC4 (zinc finger)"/>
    <property type="match status" value="1"/>
</dbReference>
<name>A0A5N5NNN4_9ROSI</name>
<evidence type="ECO:0000256" key="4">
    <source>
        <dbReference type="ARBA" id="ARBA00022679"/>
    </source>
</evidence>
<evidence type="ECO:0000256" key="11">
    <source>
        <dbReference type="ARBA" id="ARBA00023136"/>
    </source>
</evidence>
<protein>
    <recommendedName>
        <fullName evidence="3">RING-type E3 ubiquitin transferase</fullName>
        <ecNumber evidence="3">2.3.2.27</ecNumber>
    </recommendedName>
</protein>
<dbReference type="GO" id="GO:0061630">
    <property type="term" value="F:ubiquitin protein ligase activity"/>
    <property type="evidence" value="ECO:0007669"/>
    <property type="project" value="UniProtKB-EC"/>
</dbReference>
<keyword evidence="6" id="KW-0479">Metal-binding</keyword>
<keyword evidence="16" id="KW-1185">Reference proteome</keyword>
<comment type="catalytic activity">
    <reaction evidence="1">
        <text>S-ubiquitinyl-[E2 ubiquitin-conjugating enzyme]-L-cysteine + [acceptor protein]-L-lysine = [E2 ubiquitin-conjugating enzyme]-L-cysteine + N(6)-ubiquitinyl-[acceptor protein]-L-lysine.</text>
        <dbReference type="EC" id="2.3.2.27"/>
    </reaction>
</comment>
<comment type="subcellular location">
    <subcellularLocation>
        <location evidence="2">Membrane</location>
        <topology evidence="2">Multi-pass membrane protein</topology>
    </subcellularLocation>
</comment>
<sequence length="437" mass="49298">MYSPNSSLTSPRSDAMDSSPLLTHSIANHLLRSRRLLRRPPQFRGAAARILRRASSRRMMLREPSVRVRENAAEQLEERQSDWGYSKPMVVIDVLWNLAIVIIAVGVLGLSLEEKPRVPFRAWIVAYVLLCSCHVVFVVVEYRKRRNLGLRESGFLSSDSGDSLDFRTQQSENDGENSSVAKRVESAMTTFSIICWIIGFYLVTAAGHQNLAKDSPQLYGHRYKLDKAWSFKSYQIEPHLQIASLVLVLQYSMPNLALPSIQKQEGASKEEIDRLLKYKFHKRGDCENVNDESQESFGGMMTECDTDTPIERALSHEDTVKASNVKRLGKKLMAGSQFANLIWSPPLNDMVTLTLGVGSPFSALYSRFTSDMNICYKSQECCICLSAYEDGSELRELPCGHHFHCMCLDKWLCINATCPLCKFNILKADSQSSSEEA</sequence>
<evidence type="ECO:0000256" key="5">
    <source>
        <dbReference type="ARBA" id="ARBA00022692"/>
    </source>
</evidence>
<dbReference type="AlphaFoldDB" id="A0A5N5NNN4"/>
<keyword evidence="7 12" id="KW-0863">Zinc-finger</keyword>
<evidence type="ECO:0000256" key="12">
    <source>
        <dbReference type="PROSITE-ProRule" id="PRU00175"/>
    </source>
</evidence>
<dbReference type="GO" id="GO:0000325">
    <property type="term" value="C:plant-type vacuole"/>
    <property type="evidence" value="ECO:0007669"/>
    <property type="project" value="TreeGrafter"/>
</dbReference>
<gene>
    <name evidence="15" type="ORF">DKX38_002947</name>
</gene>
<organism evidence="15 16">
    <name type="scientific">Salix brachista</name>
    <dbReference type="NCBI Taxonomy" id="2182728"/>
    <lineage>
        <taxon>Eukaryota</taxon>
        <taxon>Viridiplantae</taxon>
        <taxon>Streptophyta</taxon>
        <taxon>Embryophyta</taxon>
        <taxon>Tracheophyta</taxon>
        <taxon>Spermatophyta</taxon>
        <taxon>Magnoliopsida</taxon>
        <taxon>eudicotyledons</taxon>
        <taxon>Gunneridae</taxon>
        <taxon>Pentapetalae</taxon>
        <taxon>rosids</taxon>
        <taxon>fabids</taxon>
        <taxon>Malpighiales</taxon>
        <taxon>Salicaceae</taxon>
        <taxon>Saliceae</taxon>
        <taxon>Salix</taxon>
    </lineage>
</organism>
<evidence type="ECO:0000256" key="6">
    <source>
        <dbReference type="ARBA" id="ARBA00022723"/>
    </source>
</evidence>
<feature type="domain" description="RING-type" evidence="14">
    <location>
        <begin position="381"/>
        <end position="422"/>
    </location>
</feature>
<evidence type="ECO:0000256" key="2">
    <source>
        <dbReference type="ARBA" id="ARBA00004141"/>
    </source>
</evidence>
<dbReference type="EMBL" id="VDCV01000002">
    <property type="protein sequence ID" value="KAB5569154.1"/>
    <property type="molecule type" value="Genomic_DNA"/>
</dbReference>
<evidence type="ECO:0000256" key="8">
    <source>
        <dbReference type="ARBA" id="ARBA00022786"/>
    </source>
</evidence>
<keyword evidence="8" id="KW-0833">Ubl conjugation pathway</keyword>